<proteinExistence type="predicted"/>
<evidence type="ECO:0000256" key="1">
    <source>
        <dbReference type="ARBA" id="ARBA00022460"/>
    </source>
</evidence>
<gene>
    <name evidence="4" type="ORF">Pcinc_025268</name>
</gene>
<organism evidence="4 5">
    <name type="scientific">Petrolisthes cinctipes</name>
    <name type="common">Flat porcelain crab</name>
    <dbReference type="NCBI Taxonomy" id="88211"/>
    <lineage>
        <taxon>Eukaryota</taxon>
        <taxon>Metazoa</taxon>
        <taxon>Ecdysozoa</taxon>
        <taxon>Arthropoda</taxon>
        <taxon>Crustacea</taxon>
        <taxon>Multicrustacea</taxon>
        <taxon>Malacostraca</taxon>
        <taxon>Eumalacostraca</taxon>
        <taxon>Eucarida</taxon>
        <taxon>Decapoda</taxon>
        <taxon>Pleocyemata</taxon>
        <taxon>Anomura</taxon>
        <taxon>Galatheoidea</taxon>
        <taxon>Porcellanidae</taxon>
        <taxon>Petrolisthes</taxon>
    </lineage>
</organism>
<name>A0AAE1F8V0_PETCI</name>
<dbReference type="GO" id="GO:0031012">
    <property type="term" value="C:extracellular matrix"/>
    <property type="evidence" value="ECO:0007669"/>
    <property type="project" value="TreeGrafter"/>
</dbReference>
<evidence type="ECO:0000256" key="2">
    <source>
        <dbReference type="PROSITE-ProRule" id="PRU00497"/>
    </source>
</evidence>
<dbReference type="EMBL" id="JAWQEG010002837">
    <property type="protein sequence ID" value="KAK3869428.1"/>
    <property type="molecule type" value="Genomic_DNA"/>
</dbReference>
<feature type="region of interest" description="Disordered" evidence="3">
    <location>
        <begin position="149"/>
        <end position="181"/>
    </location>
</feature>
<dbReference type="PANTHER" id="PTHR12236">
    <property type="entry name" value="STRUCTURAL CONTITUENT OF CUTICLE"/>
    <property type="match status" value="1"/>
</dbReference>
<dbReference type="GO" id="GO:0042302">
    <property type="term" value="F:structural constituent of cuticle"/>
    <property type="evidence" value="ECO:0007669"/>
    <property type="project" value="UniProtKB-UniRule"/>
</dbReference>
<feature type="compositionally biased region" description="Polar residues" evidence="3">
    <location>
        <begin position="98"/>
        <end position="113"/>
    </location>
</feature>
<dbReference type="PROSITE" id="PS51155">
    <property type="entry name" value="CHIT_BIND_RR_2"/>
    <property type="match status" value="1"/>
</dbReference>
<dbReference type="Proteomes" id="UP001286313">
    <property type="component" value="Unassembled WGS sequence"/>
</dbReference>
<dbReference type="Pfam" id="PF00379">
    <property type="entry name" value="Chitin_bind_4"/>
    <property type="match status" value="1"/>
</dbReference>
<dbReference type="GO" id="GO:0005615">
    <property type="term" value="C:extracellular space"/>
    <property type="evidence" value="ECO:0007669"/>
    <property type="project" value="TreeGrafter"/>
</dbReference>
<feature type="compositionally biased region" description="Low complexity" evidence="3">
    <location>
        <begin position="149"/>
        <end position="164"/>
    </location>
</feature>
<feature type="compositionally biased region" description="Basic and acidic residues" evidence="3">
    <location>
        <begin position="10"/>
        <end position="35"/>
    </location>
</feature>
<keyword evidence="1 2" id="KW-0193">Cuticle</keyword>
<reference evidence="4" key="1">
    <citation type="submission" date="2023-10" db="EMBL/GenBank/DDBJ databases">
        <title>Genome assemblies of two species of porcelain crab, Petrolisthes cinctipes and Petrolisthes manimaculis (Anomura: Porcellanidae).</title>
        <authorList>
            <person name="Angst P."/>
        </authorList>
    </citation>
    <scope>NUCLEOTIDE SEQUENCE</scope>
    <source>
        <strain evidence="4">PB745_01</strain>
        <tissue evidence="4">Gill</tissue>
    </source>
</reference>
<feature type="region of interest" description="Disordered" evidence="3">
    <location>
        <begin position="1"/>
        <end position="35"/>
    </location>
</feature>
<protein>
    <recommendedName>
        <fullName evidence="6">Pro-resilin</fullName>
    </recommendedName>
</protein>
<evidence type="ECO:0008006" key="6">
    <source>
        <dbReference type="Google" id="ProtNLM"/>
    </source>
</evidence>
<evidence type="ECO:0000256" key="3">
    <source>
        <dbReference type="SAM" id="MobiDB-lite"/>
    </source>
</evidence>
<evidence type="ECO:0000313" key="4">
    <source>
        <dbReference type="EMBL" id="KAK3869428.1"/>
    </source>
</evidence>
<comment type="caution">
    <text evidence="4">The sequence shown here is derived from an EMBL/GenBank/DDBJ whole genome shotgun (WGS) entry which is preliminary data.</text>
</comment>
<dbReference type="AlphaFoldDB" id="A0AAE1F8V0"/>
<accession>A0AAE1F8V0</accession>
<sequence length="181" mass="20375">MRRKYGGGGREGDDEKREKQYKRSGEAKSGEIKEESRSGKIMILLGVAALVAADSHSVEFRGYRAPRRHSSESYESYESSEANYDFDWAVRHGPSRNDFGQQETRNGDDTQGTYHVQLPDGRRQTVTYFVDGGSGYIADVKYDGSASFESGSFESGSFESGSFESYERPRPRYFYGSNESK</sequence>
<dbReference type="InterPro" id="IPR000618">
    <property type="entry name" value="Insect_cuticle"/>
</dbReference>
<dbReference type="InterPro" id="IPR051217">
    <property type="entry name" value="Insect_Cuticle_Struc_Prot"/>
</dbReference>
<keyword evidence="5" id="KW-1185">Reference proteome</keyword>
<evidence type="ECO:0000313" key="5">
    <source>
        <dbReference type="Proteomes" id="UP001286313"/>
    </source>
</evidence>
<feature type="region of interest" description="Disordered" evidence="3">
    <location>
        <begin position="93"/>
        <end position="113"/>
    </location>
</feature>
<dbReference type="PANTHER" id="PTHR12236:SF79">
    <property type="entry name" value="CUTICULAR PROTEIN 50CB-RELATED"/>
    <property type="match status" value="1"/>
</dbReference>